<dbReference type="NCBIfam" id="NF005559">
    <property type="entry name" value="PRK07231.1"/>
    <property type="match status" value="1"/>
</dbReference>
<comment type="similarity">
    <text evidence="1">Belongs to the short-chain dehydrogenases/reductases (SDR) family.</text>
</comment>
<evidence type="ECO:0000256" key="1">
    <source>
        <dbReference type="ARBA" id="ARBA00006484"/>
    </source>
</evidence>
<organism evidence="3 4">
    <name type="scientific">Egibacter rhizosphaerae</name>
    <dbReference type="NCBI Taxonomy" id="1670831"/>
    <lineage>
        <taxon>Bacteria</taxon>
        <taxon>Bacillati</taxon>
        <taxon>Actinomycetota</taxon>
        <taxon>Nitriliruptoria</taxon>
        <taxon>Egibacterales</taxon>
        <taxon>Egibacteraceae</taxon>
        <taxon>Egibacter</taxon>
    </lineage>
</organism>
<evidence type="ECO:0000256" key="2">
    <source>
        <dbReference type="ARBA" id="ARBA00023002"/>
    </source>
</evidence>
<dbReference type="GO" id="GO:0048038">
    <property type="term" value="F:quinone binding"/>
    <property type="evidence" value="ECO:0007669"/>
    <property type="project" value="TreeGrafter"/>
</dbReference>
<dbReference type="PRINTS" id="PR00081">
    <property type="entry name" value="GDHRDH"/>
</dbReference>
<proteinExistence type="inferred from homology"/>
<dbReference type="GO" id="GO:0016616">
    <property type="term" value="F:oxidoreductase activity, acting on the CH-OH group of donors, NAD or NADP as acceptor"/>
    <property type="evidence" value="ECO:0007669"/>
    <property type="project" value="TreeGrafter"/>
</dbReference>
<sequence>MRLDGKTAIVTGGAMGIGQAIARGYAAEGASVVIADLKGAEGAAGELTRGGATALGVDADVTSERDMHAMVEAAVDAFGGVDVLVNNAGIYASLTPGPFEDIDAEEWRQVMDANVLGPFLAARAVVPAMRRAGGGRIINMASGTPFKGVPYLLHYTSSKGAVVAFTRALAKELGGDDVLVNAIAPGFTLSDGVEANPVQIEKLRDISRSARTLQRDQFPEDIVGAAIFFASDDSTFITGQSLLVDGGAYFN</sequence>
<keyword evidence="4" id="KW-1185">Reference proteome</keyword>
<dbReference type="AlphaFoldDB" id="A0A411YJQ9"/>
<dbReference type="InterPro" id="IPR002347">
    <property type="entry name" value="SDR_fam"/>
</dbReference>
<name>A0A411YJQ9_9ACTN</name>
<dbReference type="FunFam" id="3.40.50.720:FF:000084">
    <property type="entry name" value="Short-chain dehydrogenase reductase"/>
    <property type="match status" value="1"/>
</dbReference>
<dbReference type="Pfam" id="PF13561">
    <property type="entry name" value="adh_short_C2"/>
    <property type="match status" value="1"/>
</dbReference>
<accession>A0A411YJQ9</accession>
<dbReference type="InterPro" id="IPR036291">
    <property type="entry name" value="NAD(P)-bd_dom_sf"/>
</dbReference>
<dbReference type="InterPro" id="IPR020904">
    <property type="entry name" value="Sc_DH/Rdtase_CS"/>
</dbReference>
<evidence type="ECO:0000313" key="3">
    <source>
        <dbReference type="EMBL" id="QBI21434.1"/>
    </source>
</evidence>
<dbReference type="EMBL" id="CP036402">
    <property type="protein sequence ID" value="QBI21434.1"/>
    <property type="molecule type" value="Genomic_DNA"/>
</dbReference>
<dbReference type="PROSITE" id="PS00061">
    <property type="entry name" value="ADH_SHORT"/>
    <property type="match status" value="1"/>
</dbReference>
<protein>
    <submittedName>
        <fullName evidence="3">SDR family oxidoreductase</fullName>
    </submittedName>
</protein>
<evidence type="ECO:0000313" key="4">
    <source>
        <dbReference type="Proteomes" id="UP000291469"/>
    </source>
</evidence>
<dbReference type="KEGG" id="erz:ER308_18910"/>
<keyword evidence="2" id="KW-0560">Oxidoreductase</keyword>
<dbReference type="PANTHER" id="PTHR42760">
    <property type="entry name" value="SHORT-CHAIN DEHYDROGENASES/REDUCTASES FAMILY MEMBER"/>
    <property type="match status" value="1"/>
</dbReference>
<dbReference type="SUPFAM" id="SSF51735">
    <property type="entry name" value="NAD(P)-binding Rossmann-fold domains"/>
    <property type="match status" value="1"/>
</dbReference>
<dbReference type="OrthoDB" id="286404at2"/>
<dbReference type="Proteomes" id="UP000291469">
    <property type="component" value="Chromosome"/>
</dbReference>
<dbReference type="PRINTS" id="PR00080">
    <property type="entry name" value="SDRFAMILY"/>
</dbReference>
<dbReference type="Gene3D" id="3.40.50.720">
    <property type="entry name" value="NAD(P)-binding Rossmann-like Domain"/>
    <property type="match status" value="1"/>
</dbReference>
<dbReference type="GO" id="GO:0006633">
    <property type="term" value="P:fatty acid biosynthetic process"/>
    <property type="evidence" value="ECO:0007669"/>
    <property type="project" value="TreeGrafter"/>
</dbReference>
<gene>
    <name evidence="3" type="ORF">ER308_18910</name>
</gene>
<reference evidence="3 4" key="1">
    <citation type="submission" date="2019-01" db="EMBL/GenBank/DDBJ databases">
        <title>Egibacter rhizosphaerae EGI 80759T.</title>
        <authorList>
            <person name="Chen D.-D."/>
            <person name="Tian Y."/>
            <person name="Jiao J.-Y."/>
            <person name="Zhang X.-T."/>
            <person name="Zhang Y.-G."/>
            <person name="Zhang Y."/>
            <person name="Xiao M."/>
            <person name="Shu W.-S."/>
            <person name="Li W.-J."/>
        </authorList>
    </citation>
    <scope>NUCLEOTIDE SEQUENCE [LARGE SCALE GENOMIC DNA]</scope>
    <source>
        <strain evidence="3 4">EGI 80759</strain>
    </source>
</reference>
<dbReference type="CDD" id="cd05233">
    <property type="entry name" value="SDR_c"/>
    <property type="match status" value="1"/>
</dbReference>
<dbReference type="RefSeq" id="WP_131156426.1">
    <property type="nucleotide sequence ID" value="NZ_CP036402.1"/>
</dbReference>
<dbReference type="PANTHER" id="PTHR42760:SF133">
    <property type="entry name" value="3-OXOACYL-[ACYL-CARRIER-PROTEIN] REDUCTASE"/>
    <property type="match status" value="1"/>
</dbReference>